<proteinExistence type="predicted"/>
<reference evidence="1 2" key="1">
    <citation type="submission" date="2024-09" db="EMBL/GenBank/DDBJ databases">
        <authorList>
            <person name="Sun Q."/>
            <person name="Mori K."/>
        </authorList>
    </citation>
    <scope>NUCLEOTIDE SEQUENCE [LARGE SCALE GENOMIC DNA]</scope>
    <source>
        <strain evidence="1 2">NCAIM B.02610</strain>
    </source>
</reference>
<keyword evidence="2" id="KW-1185">Reference proteome</keyword>
<accession>A0ABV6KA47</accession>
<dbReference type="EMBL" id="JBHLUX010000017">
    <property type="protein sequence ID" value="MFC0470183.1"/>
    <property type="molecule type" value="Genomic_DNA"/>
</dbReference>
<comment type="caution">
    <text evidence="1">The sequence shown here is derived from an EMBL/GenBank/DDBJ whole genome shotgun (WGS) entry which is preliminary data.</text>
</comment>
<gene>
    <name evidence="1" type="ORF">ACFFHM_06500</name>
</gene>
<sequence>MMKYMPIRALVNFSMRAFTEEMLTDMINRLNEVKQPVELKK</sequence>
<dbReference type="Proteomes" id="UP001589838">
    <property type="component" value="Unassembled WGS sequence"/>
</dbReference>
<dbReference type="RefSeq" id="WP_335958878.1">
    <property type="nucleotide sequence ID" value="NZ_JAXBLX010000003.1"/>
</dbReference>
<name>A0ABV6KA47_9BACI</name>
<evidence type="ECO:0000313" key="1">
    <source>
        <dbReference type="EMBL" id="MFC0470183.1"/>
    </source>
</evidence>
<protein>
    <submittedName>
        <fullName evidence="1">Uncharacterized protein</fullName>
    </submittedName>
</protein>
<organism evidence="1 2">
    <name type="scientific">Halalkalibacter kiskunsagensis</name>
    <dbReference type="NCBI Taxonomy" id="1548599"/>
    <lineage>
        <taxon>Bacteria</taxon>
        <taxon>Bacillati</taxon>
        <taxon>Bacillota</taxon>
        <taxon>Bacilli</taxon>
        <taxon>Bacillales</taxon>
        <taxon>Bacillaceae</taxon>
        <taxon>Halalkalibacter</taxon>
    </lineage>
</organism>
<evidence type="ECO:0000313" key="2">
    <source>
        <dbReference type="Proteomes" id="UP001589838"/>
    </source>
</evidence>